<keyword evidence="2 4" id="KW-0489">Methyltransferase</keyword>
<gene>
    <name evidence="4" type="ORF">SAMN00808754_1153</name>
</gene>
<evidence type="ECO:0000256" key="2">
    <source>
        <dbReference type="ARBA" id="ARBA00022603"/>
    </source>
</evidence>
<dbReference type="Proteomes" id="UP000192569">
    <property type="component" value="Chromosome I"/>
</dbReference>
<evidence type="ECO:0000313" key="5">
    <source>
        <dbReference type="Proteomes" id="UP000192569"/>
    </source>
</evidence>
<keyword evidence="5" id="KW-1185">Reference proteome</keyword>
<dbReference type="GO" id="GO:0008168">
    <property type="term" value="F:methyltransferase activity"/>
    <property type="evidence" value="ECO:0007669"/>
    <property type="project" value="UniProtKB-KW"/>
</dbReference>
<proteinExistence type="inferred from homology"/>
<dbReference type="EMBL" id="LT838272">
    <property type="protein sequence ID" value="SMB94957.1"/>
    <property type="molecule type" value="Genomic_DNA"/>
</dbReference>
<dbReference type="InterPro" id="IPR023467">
    <property type="entry name" value="MeTrfase_MtrH/MtxH"/>
</dbReference>
<name>A0A1W1VNM5_9FIRM</name>
<keyword evidence="3 4" id="KW-0808">Transferase</keyword>
<dbReference type="STRING" id="698762.SAMN00808754_1153"/>
<dbReference type="GO" id="GO:0006730">
    <property type="term" value="P:one-carbon metabolic process"/>
    <property type="evidence" value="ECO:0007669"/>
    <property type="project" value="InterPro"/>
</dbReference>
<dbReference type="OrthoDB" id="9553326at2"/>
<protein>
    <submittedName>
        <fullName evidence="4">Tetrahydromethanopterin S-methyltransferase, subunit H</fullName>
    </submittedName>
</protein>
<dbReference type="SUPFAM" id="SSF51717">
    <property type="entry name" value="Dihydropteroate synthetase-like"/>
    <property type="match status" value="1"/>
</dbReference>
<dbReference type="AlphaFoldDB" id="A0A1W1VNM5"/>
<comment type="similarity">
    <text evidence="1">Belongs to the MtrH family.</text>
</comment>
<dbReference type="RefSeq" id="WP_084664699.1">
    <property type="nucleotide sequence ID" value="NZ_LT838272.1"/>
</dbReference>
<dbReference type="Pfam" id="PF02007">
    <property type="entry name" value="MtrH"/>
    <property type="match status" value="1"/>
</dbReference>
<organism evidence="4 5">
    <name type="scientific">Thermanaeromonas toyohensis ToBE</name>
    <dbReference type="NCBI Taxonomy" id="698762"/>
    <lineage>
        <taxon>Bacteria</taxon>
        <taxon>Bacillati</taxon>
        <taxon>Bacillota</taxon>
        <taxon>Clostridia</taxon>
        <taxon>Neomoorellales</taxon>
        <taxon>Neomoorellaceae</taxon>
        <taxon>Thermanaeromonas</taxon>
    </lineage>
</organism>
<evidence type="ECO:0000256" key="3">
    <source>
        <dbReference type="ARBA" id="ARBA00022679"/>
    </source>
</evidence>
<reference evidence="4 5" key="1">
    <citation type="submission" date="2017-04" db="EMBL/GenBank/DDBJ databases">
        <authorList>
            <person name="Afonso C.L."/>
            <person name="Miller P.J."/>
            <person name="Scott M.A."/>
            <person name="Spackman E."/>
            <person name="Goraichik I."/>
            <person name="Dimitrov K.M."/>
            <person name="Suarez D.L."/>
            <person name="Swayne D.E."/>
        </authorList>
    </citation>
    <scope>NUCLEOTIDE SEQUENCE [LARGE SCALE GENOMIC DNA]</scope>
    <source>
        <strain evidence="4 5">ToBE</strain>
    </source>
</reference>
<sequence length="304" mass="33604">MLSFTVQQKVFTWGETCVGGQPGERPPVLIGSIFFSGHRIVSDPVKGIFDRVRAKELLDAEAELAETYGLKRMIDVIGDTEEALTKYIEFVATHTEDPILVDSSSTDVRLRVCRRFKNTEVWPRLIYNSIDEHHTEAEWEELTSLRLEAAVILAFSPRALRPAARLRLLCGEDGQSGLLGRARAAGIDKLLVDVGCLDVPGTSWSAIMIKEIKEKLGYPVGCAPSNAFHTWQKSRLQEEKAMAAAGAAVYTLPLVYGADFIFYGPVRHAPWVYPACATASAIIAYGARLNGLRPVKAHPLYKIF</sequence>
<evidence type="ECO:0000256" key="1">
    <source>
        <dbReference type="ARBA" id="ARBA00006230"/>
    </source>
</evidence>
<evidence type="ECO:0000313" key="4">
    <source>
        <dbReference type="EMBL" id="SMB94957.1"/>
    </source>
</evidence>
<accession>A0A1W1VNM5</accession>
<dbReference type="InterPro" id="IPR011005">
    <property type="entry name" value="Dihydropteroate_synth-like_sf"/>
</dbReference>
<dbReference type="GO" id="GO:0032259">
    <property type="term" value="P:methylation"/>
    <property type="evidence" value="ECO:0007669"/>
    <property type="project" value="UniProtKB-KW"/>
</dbReference>